<evidence type="ECO:0000256" key="1">
    <source>
        <dbReference type="SAM" id="Phobius"/>
    </source>
</evidence>
<reference evidence="2" key="1">
    <citation type="journal article" date="2017" name="Nature">
        <title>The sunflower genome provides insights into oil metabolism, flowering and Asterid evolution.</title>
        <authorList>
            <person name="Badouin H."/>
            <person name="Gouzy J."/>
            <person name="Grassa C.J."/>
            <person name="Murat F."/>
            <person name="Staton S.E."/>
            <person name="Cottret L."/>
            <person name="Lelandais-Briere C."/>
            <person name="Owens G.L."/>
            <person name="Carrere S."/>
            <person name="Mayjonade B."/>
            <person name="Legrand L."/>
            <person name="Gill N."/>
            <person name="Kane N.C."/>
            <person name="Bowers J.E."/>
            <person name="Hubner S."/>
            <person name="Bellec A."/>
            <person name="Berard A."/>
            <person name="Berges H."/>
            <person name="Blanchet N."/>
            <person name="Boniface M.C."/>
            <person name="Brunel D."/>
            <person name="Catrice O."/>
            <person name="Chaidir N."/>
            <person name="Claudel C."/>
            <person name="Donnadieu C."/>
            <person name="Faraut T."/>
            <person name="Fievet G."/>
            <person name="Helmstetter N."/>
            <person name="King M."/>
            <person name="Knapp S.J."/>
            <person name="Lai Z."/>
            <person name="Le Paslier M.C."/>
            <person name="Lippi Y."/>
            <person name="Lorenzon L."/>
            <person name="Mandel J.R."/>
            <person name="Marage G."/>
            <person name="Marchand G."/>
            <person name="Marquand E."/>
            <person name="Bret-Mestries E."/>
            <person name="Morien E."/>
            <person name="Nambeesan S."/>
            <person name="Nguyen T."/>
            <person name="Pegot-Espagnet P."/>
            <person name="Pouilly N."/>
            <person name="Raftis F."/>
            <person name="Sallet E."/>
            <person name="Schiex T."/>
            <person name="Thomas J."/>
            <person name="Vandecasteele C."/>
            <person name="Vares D."/>
            <person name="Vear F."/>
            <person name="Vautrin S."/>
            <person name="Crespi M."/>
            <person name="Mangin B."/>
            <person name="Burke J.M."/>
            <person name="Salse J."/>
            <person name="Munos S."/>
            <person name="Vincourt P."/>
            <person name="Rieseberg L.H."/>
            <person name="Langlade N.B."/>
        </authorList>
    </citation>
    <scope>NUCLEOTIDE SEQUENCE</scope>
    <source>
        <tissue evidence="2">Leaves</tissue>
    </source>
</reference>
<dbReference type="AlphaFoldDB" id="A0A9K3HI44"/>
<gene>
    <name evidence="2" type="ORF">HanXRQr2_Chr12g0551171</name>
</gene>
<keyword evidence="1" id="KW-1133">Transmembrane helix</keyword>
<keyword evidence="1" id="KW-0472">Membrane</keyword>
<keyword evidence="3" id="KW-1185">Reference proteome</keyword>
<organism evidence="2 3">
    <name type="scientific">Helianthus annuus</name>
    <name type="common">Common sunflower</name>
    <dbReference type="NCBI Taxonomy" id="4232"/>
    <lineage>
        <taxon>Eukaryota</taxon>
        <taxon>Viridiplantae</taxon>
        <taxon>Streptophyta</taxon>
        <taxon>Embryophyta</taxon>
        <taxon>Tracheophyta</taxon>
        <taxon>Spermatophyta</taxon>
        <taxon>Magnoliopsida</taxon>
        <taxon>eudicotyledons</taxon>
        <taxon>Gunneridae</taxon>
        <taxon>Pentapetalae</taxon>
        <taxon>asterids</taxon>
        <taxon>campanulids</taxon>
        <taxon>Asterales</taxon>
        <taxon>Asteraceae</taxon>
        <taxon>Asteroideae</taxon>
        <taxon>Heliantheae alliance</taxon>
        <taxon>Heliantheae</taxon>
        <taxon>Helianthus</taxon>
    </lineage>
</organism>
<sequence length="61" mass="6786">MASNTFIGVFSLKTSPSIFITLAFFLSPLATVNVFPILVAWMFRGFVDGYFMVNDGVMQID</sequence>
<evidence type="ECO:0000313" key="3">
    <source>
        <dbReference type="Proteomes" id="UP000215914"/>
    </source>
</evidence>
<comment type="caution">
    <text evidence="2">The sequence shown here is derived from an EMBL/GenBank/DDBJ whole genome shotgun (WGS) entry which is preliminary data.</text>
</comment>
<dbReference type="Proteomes" id="UP000215914">
    <property type="component" value="Unassembled WGS sequence"/>
</dbReference>
<dbReference type="EMBL" id="MNCJ02000327">
    <property type="protein sequence ID" value="KAF5778751.1"/>
    <property type="molecule type" value="Genomic_DNA"/>
</dbReference>
<feature type="transmembrane region" description="Helical" evidence="1">
    <location>
        <begin position="18"/>
        <end position="43"/>
    </location>
</feature>
<name>A0A9K3HI44_HELAN</name>
<accession>A0A9K3HI44</accession>
<reference evidence="2" key="2">
    <citation type="submission" date="2020-06" db="EMBL/GenBank/DDBJ databases">
        <title>Helianthus annuus Genome sequencing and assembly Release 2.</title>
        <authorList>
            <person name="Gouzy J."/>
            <person name="Langlade N."/>
            <person name="Munos S."/>
        </authorList>
    </citation>
    <scope>NUCLEOTIDE SEQUENCE</scope>
    <source>
        <tissue evidence="2">Leaves</tissue>
    </source>
</reference>
<keyword evidence="1" id="KW-0812">Transmembrane</keyword>
<dbReference type="Gramene" id="mRNA:HanXRQr2_Chr12g0551171">
    <property type="protein sequence ID" value="CDS:HanXRQr2_Chr12g0551171.1"/>
    <property type="gene ID" value="HanXRQr2_Chr12g0551171"/>
</dbReference>
<protein>
    <submittedName>
        <fullName evidence="2">Uncharacterized protein</fullName>
    </submittedName>
</protein>
<proteinExistence type="predicted"/>
<evidence type="ECO:0000313" key="2">
    <source>
        <dbReference type="EMBL" id="KAF5778751.1"/>
    </source>
</evidence>